<evidence type="ECO:0000313" key="2">
    <source>
        <dbReference type="Proteomes" id="UP001652624"/>
    </source>
</evidence>
<feature type="compositionally biased region" description="Low complexity" evidence="1">
    <location>
        <begin position="15"/>
        <end position="29"/>
    </location>
</feature>
<dbReference type="Proteomes" id="UP001652624">
    <property type="component" value="Chromosome 17"/>
</dbReference>
<evidence type="ECO:0000256" key="1">
    <source>
        <dbReference type="SAM" id="MobiDB-lite"/>
    </source>
</evidence>
<feature type="region of interest" description="Disordered" evidence="1">
    <location>
        <begin position="1"/>
        <end position="160"/>
    </location>
</feature>
<evidence type="ECO:0000313" key="6">
    <source>
        <dbReference type="RefSeq" id="XP_060033313.1"/>
    </source>
</evidence>
<organism evidence="2 3">
    <name type="scientific">Erinaceus europaeus</name>
    <name type="common">Western European hedgehog</name>
    <dbReference type="NCBI Taxonomy" id="9365"/>
    <lineage>
        <taxon>Eukaryota</taxon>
        <taxon>Metazoa</taxon>
        <taxon>Chordata</taxon>
        <taxon>Craniata</taxon>
        <taxon>Vertebrata</taxon>
        <taxon>Euteleostomi</taxon>
        <taxon>Mammalia</taxon>
        <taxon>Eutheria</taxon>
        <taxon>Laurasiatheria</taxon>
        <taxon>Eulipotyphla</taxon>
        <taxon>Erinaceidae</taxon>
        <taxon>Erinaceinae</taxon>
        <taxon>Erinaceus</taxon>
    </lineage>
</organism>
<sequence>MWGPIRRDGAGRIFPASASSPSTSSSAPTRPGRLGTAARATPALVAAASPRRAAGSSSGQLRARAEGSGDSPVLIIHRPGTSGQQRLEYRGRIVTTGQAKEEGDPSPQPQDPEAPAQPTAQPDAQPEPRAEGEPPRATREPSPEVSCCGLWPRRSPTAQN</sequence>
<evidence type="ECO:0000313" key="5">
    <source>
        <dbReference type="RefSeq" id="XP_060033312.1"/>
    </source>
</evidence>
<dbReference type="GeneID" id="132533943"/>
<protein>
    <submittedName>
        <fullName evidence="3 4">Insulin-like</fullName>
    </submittedName>
</protein>
<feature type="compositionally biased region" description="Basic and acidic residues" evidence="1">
    <location>
        <begin position="126"/>
        <end position="142"/>
    </location>
</feature>
<reference evidence="3 4" key="1">
    <citation type="submission" date="2025-05" db="UniProtKB">
        <authorList>
            <consortium name="RefSeq"/>
        </authorList>
    </citation>
    <scope>IDENTIFICATION</scope>
</reference>
<dbReference type="RefSeq" id="XP_060033312.1">
    <property type="nucleotide sequence ID" value="XM_060177329.1"/>
</dbReference>
<feature type="compositionally biased region" description="Low complexity" evidence="1">
    <location>
        <begin position="37"/>
        <end position="59"/>
    </location>
</feature>
<feature type="compositionally biased region" description="Basic and acidic residues" evidence="1">
    <location>
        <begin position="1"/>
        <end position="10"/>
    </location>
</feature>
<evidence type="ECO:0000313" key="3">
    <source>
        <dbReference type="RefSeq" id="XP_060033310.1"/>
    </source>
</evidence>
<accession>A0ABM3W9R8</accession>
<keyword evidence="2" id="KW-1185">Reference proteome</keyword>
<evidence type="ECO:0000313" key="4">
    <source>
        <dbReference type="RefSeq" id="XP_060033311.1"/>
    </source>
</evidence>
<feature type="compositionally biased region" description="Low complexity" evidence="1">
    <location>
        <begin position="113"/>
        <end position="124"/>
    </location>
</feature>
<dbReference type="RefSeq" id="XP_060033310.1">
    <property type="nucleotide sequence ID" value="XM_060177327.1"/>
</dbReference>
<gene>
    <name evidence="3 4 5 6" type="primary">LOC132533943</name>
</gene>
<dbReference type="RefSeq" id="XP_060033311.1">
    <property type="nucleotide sequence ID" value="XM_060177328.1"/>
</dbReference>
<name>A0ABM3W9R8_ERIEU</name>
<proteinExistence type="predicted"/>
<dbReference type="RefSeq" id="XP_060033313.1">
    <property type="nucleotide sequence ID" value="XM_060177330.1"/>
</dbReference>